<evidence type="ECO:0000313" key="2">
    <source>
        <dbReference type="EMBL" id="KKY38283.1"/>
    </source>
</evidence>
<accession>A0A0G2HU15</accession>
<dbReference type="AlphaFoldDB" id="A0A0G2HU15"/>
<feature type="signal peptide" evidence="1">
    <location>
        <begin position="1"/>
        <end position="22"/>
    </location>
</feature>
<comment type="caution">
    <text evidence="2">The sequence shown here is derived from an EMBL/GenBank/DDBJ whole genome shotgun (WGS) entry which is preliminary data.</text>
</comment>
<organism evidence="2 3">
    <name type="scientific">Diaporthe ampelina</name>
    <dbReference type="NCBI Taxonomy" id="1214573"/>
    <lineage>
        <taxon>Eukaryota</taxon>
        <taxon>Fungi</taxon>
        <taxon>Dikarya</taxon>
        <taxon>Ascomycota</taxon>
        <taxon>Pezizomycotina</taxon>
        <taxon>Sordariomycetes</taxon>
        <taxon>Sordariomycetidae</taxon>
        <taxon>Diaporthales</taxon>
        <taxon>Diaporthaceae</taxon>
        <taxon>Diaporthe</taxon>
    </lineage>
</organism>
<keyword evidence="3" id="KW-1185">Reference proteome</keyword>
<proteinExistence type="predicted"/>
<gene>
    <name evidence="2" type="ORF">UCDDA912_g01601</name>
</gene>
<sequence length="159" mass="16660">MYSVSAVLKAFVVLAGISAAAPAPWSVPPEHLEILALRRATPLNPDAVSDVRCWNTEERIIFHEENAAQLAICDGISGSTSQCGGSPATTIGRKGSAKFTLTALQEGAKINISKVRWEECVHAARAVCPTGSLSATCRGGATVGDVAFVLENPAVETKR</sequence>
<keyword evidence="1" id="KW-0732">Signal</keyword>
<protein>
    <submittedName>
        <fullName evidence="2">Uncharacterized protein</fullName>
    </submittedName>
</protein>
<dbReference type="Proteomes" id="UP000034680">
    <property type="component" value="Unassembled WGS sequence"/>
</dbReference>
<dbReference type="OrthoDB" id="2097653at2759"/>
<dbReference type="EMBL" id="LCUC01000059">
    <property type="protein sequence ID" value="KKY38283.1"/>
    <property type="molecule type" value="Genomic_DNA"/>
</dbReference>
<evidence type="ECO:0000313" key="3">
    <source>
        <dbReference type="Proteomes" id="UP000034680"/>
    </source>
</evidence>
<name>A0A0G2HU15_9PEZI</name>
<reference evidence="2 3" key="1">
    <citation type="submission" date="2015-05" db="EMBL/GenBank/DDBJ databases">
        <title>Distinctive expansion of gene families associated with plant cell wall degradation and secondary metabolism in the genomes of grapevine trunk pathogens.</title>
        <authorList>
            <person name="Lawrence D.P."/>
            <person name="Travadon R."/>
            <person name="Rolshausen P.E."/>
            <person name="Baumgartner K."/>
        </authorList>
    </citation>
    <scope>NUCLEOTIDE SEQUENCE [LARGE SCALE GENOMIC DNA]</scope>
    <source>
        <strain evidence="2">DA912</strain>
    </source>
</reference>
<evidence type="ECO:0000256" key="1">
    <source>
        <dbReference type="SAM" id="SignalP"/>
    </source>
</evidence>
<reference evidence="2 3" key="2">
    <citation type="submission" date="2015-05" db="EMBL/GenBank/DDBJ databases">
        <authorList>
            <person name="Morales-Cruz A."/>
            <person name="Amrine K.C."/>
            <person name="Cantu D."/>
        </authorList>
    </citation>
    <scope>NUCLEOTIDE SEQUENCE [LARGE SCALE GENOMIC DNA]</scope>
    <source>
        <strain evidence="2">DA912</strain>
    </source>
</reference>
<feature type="chain" id="PRO_5002545558" evidence="1">
    <location>
        <begin position="23"/>
        <end position="159"/>
    </location>
</feature>